<feature type="coiled-coil region" evidence="1">
    <location>
        <begin position="27"/>
        <end position="54"/>
    </location>
</feature>
<organism evidence="2 3">
    <name type="scientific">Asprobacillus argus</name>
    <dbReference type="NCBI Taxonomy" id="3076534"/>
    <lineage>
        <taxon>Bacteria</taxon>
        <taxon>Pseudomonadati</taxon>
        <taxon>Bacteroidota</taxon>
        <taxon>Flavobacteriia</taxon>
        <taxon>Flavobacteriales</taxon>
        <taxon>Flavobacteriaceae</taxon>
        <taxon>Asprobacillus</taxon>
    </lineage>
</organism>
<dbReference type="Gene3D" id="1.10.10.10">
    <property type="entry name" value="Winged helix-like DNA-binding domain superfamily/Winged helix DNA-binding domain"/>
    <property type="match status" value="1"/>
</dbReference>
<dbReference type="RefSeq" id="WP_349240232.1">
    <property type="nucleotide sequence ID" value="NZ_JAVTTO010000001.1"/>
</dbReference>
<evidence type="ECO:0000313" key="2">
    <source>
        <dbReference type="EMBL" id="MDT7830976.1"/>
    </source>
</evidence>
<reference evidence="2 3" key="1">
    <citation type="submission" date="2023-09" db="EMBL/GenBank/DDBJ databases">
        <title>Novel taxa isolated from Blanes Bay.</title>
        <authorList>
            <person name="Rey-Velasco X."/>
            <person name="Lucena T."/>
        </authorList>
    </citation>
    <scope>NUCLEOTIDE SEQUENCE [LARGE SCALE GENOMIC DNA]</scope>
    <source>
        <strain evidence="2 3">S356</strain>
    </source>
</reference>
<evidence type="ECO:0008006" key="4">
    <source>
        <dbReference type="Google" id="ProtNLM"/>
    </source>
</evidence>
<keyword evidence="3" id="KW-1185">Reference proteome</keyword>
<sequence length="184" mass="21462">MMLIVGIGLRHLSLHNRKYAERIAIILEKERHKRATLQKELNESRRQMKALVADNNMRLLFKKQLLEQLKEDHSLSISPEVNSYTRGLILKMKLQIATENKLSSVQKKVHRLNTEFQSKIVELYPSITKNEREVCSLLRLNLSIKEVASIRNTTIGSVKIIRHRIRKKMDVPEGEILEDFVQSL</sequence>
<dbReference type="Proteomes" id="UP001257277">
    <property type="component" value="Unassembled WGS sequence"/>
</dbReference>
<protein>
    <recommendedName>
        <fullName evidence="4">HTH luxR-type domain-containing protein</fullName>
    </recommendedName>
</protein>
<dbReference type="SUPFAM" id="SSF46894">
    <property type="entry name" value="C-terminal effector domain of the bipartite response regulators"/>
    <property type="match status" value="1"/>
</dbReference>
<evidence type="ECO:0000256" key="1">
    <source>
        <dbReference type="SAM" id="Coils"/>
    </source>
</evidence>
<dbReference type="InterPro" id="IPR016032">
    <property type="entry name" value="Sig_transdc_resp-reg_C-effctor"/>
</dbReference>
<comment type="caution">
    <text evidence="2">The sequence shown here is derived from an EMBL/GenBank/DDBJ whole genome shotgun (WGS) entry which is preliminary data.</text>
</comment>
<proteinExistence type="predicted"/>
<name>A0ABU3LB64_9FLAO</name>
<dbReference type="EMBL" id="JAVTTO010000001">
    <property type="protein sequence ID" value="MDT7830976.1"/>
    <property type="molecule type" value="Genomic_DNA"/>
</dbReference>
<keyword evidence="1" id="KW-0175">Coiled coil</keyword>
<gene>
    <name evidence="2" type="ORF">RQM59_01210</name>
</gene>
<dbReference type="InterPro" id="IPR036388">
    <property type="entry name" value="WH-like_DNA-bd_sf"/>
</dbReference>
<evidence type="ECO:0000313" key="3">
    <source>
        <dbReference type="Proteomes" id="UP001257277"/>
    </source>
</evidence>
<accession>A0ABU3LB64</accession>